<reference evidence="3" key="1">
    <citation type="submission" date="2021-03" db="EMBL/GenBank/DDBJ databases">
        <authorList>
            <person name="Li Z."/>
            <person name="Yang C."/>
        </authorList>
    </citation>
    <scope>NUCLEOTIDE SEQUENCE</scope>
    <source>
        <strain evidence="3">Dzin_1.0</strain>
        <tissue evidence="3">Leaf</tissue>
    </source>
</reference>
<feature type="transmembrane region" description="Helical" evidence="2">
    <location>
        <begin position="224"/>
        <end position="248"/>
    </location>
</feature>
<comment type="caution">
    <text evidence="3">The sequence shown here is derived from an EMBL/GenBank/DDBJ whole genome shotgun (WGS) entry which is preliminary data.</text>
</comment>
<evidence type="ECO:0000313" key="3">
    <source>
        <dbReference type="EMBL" id="KAJ0967748.1"/>
    </source>
</evidence>
<dbReference type="GO" id="GO:0015297">
    <property type="term" value="F:antiporter activity"/>
    <property type="evidence" value="ECO:0007669"/>
    <property type="project" value="InterPro"/>
</dbReference>
<feature type="transmembrane region" description="Helical" evidence="2">
    <location>
        <begin position="57"/>
        <end position="77"/>
    </location>
</feature>
<feature type="transmembrane region" description="Helical" evidence="2">
    <location>
        <begin position="194"/>
        <end position="218"/>
    </location>
</feature>
<evidence type="ECO:0000313" key="4">
    <source>
        <dbReference type="Proteomes" id="UP001085076"/>
    </source>
</evidence>
<keyword evidence="4" id="KW-1185">Reference proteome</keyword>
<keyword evidence="2" id="KW-1133">Transmembrane helix</keyword>
<dbReference type="GO" id="GO:0016020">
    <property type="term" value="C:membrane"/>
    <property type="evidence" value="ECO:0007669"/>
    <property type="project" value="InterPro"/>
</dbReference>
<name>A0A9D5C7K4_9LILI</name>
<dbReference type="AlphaFoldDB" id="A0A9D5C7K4"/>
<evidence type="ECO:0000256" key="2">
    <source>
        <dbReference type="SAM" id="Phobius"/>
    </source>
</evidence>
<feature type="transmembrane region" description="Helical" evidence="2">
    <location>
        <begin position="161"/>
        <end position="182"/>
    </location>
</feature>
<dbReference type="Proteomes" id="UP001085076">
    <property type="component" value="Miscellaneous, Linkage group lg07"/>
</dbReference>
<dbReference type="OrthoDB" id="2126698at2759"/>
<comment type="similarity">
    <text evidence="1">Belongs to the multi antimicrobial extrusion (MATE) (TC 2.A.66.1) family.</text>
</comment>
<protein>
    <recommendedName>
        <fullName evidence="5">Protein DETOXIFICATION</fullName>
    </recommendedName>
</protein>
<keyword evidence="2" id="KW-0812">Transmembrane</keyword>
<accession>A0A9D5C7K4</accession>
<sequence>MCNTSPSSPILSKSHLLNFNHHTRIPMHSPEDLHRWPTLSEVVEEIRAIGRISVPTAITGLVLYSRAMISMLFLGYLGELELAGGSLAMGFANITGYSVLSGLALGMEPICGQAFGGRHRKILGLTLQRTVLLLLSSSLPISLLWLTMKRVLLWSRQDEDIAAAAHVFIIYAIPDLFILSFLNPLRIYLRSQGITMPVTYCSLFSIILHVPLNFLLVIHFKMGISGVALAMALTNLNLVFFLLIYLFLRGLQGLMGHSMHGLSPGMVALAQARRTDLRIRVPGVVVVRAHDPALRPPRKP</sequence>
<gene>
    <name evidence="3" type="ORF">J5N97_024665</name>
</gene>
<dbReference type="Pfam" id="PF01554">
    <property type="entry name" value="MatE"/>
    <property type="match status" value="1"/>
</dbReference>
<dbReference type="InterPro" id="IPR002528">
    <property type="entry name" value="MATE_fam"/>
</dbReference>
<dbReference type="PANTHER" id="PTHR11206">
    <property type="entry name" value="MULTIDRUG RESISTANCE PROTEIN"/>
    <property type="match status" value="1"/>
</dbReference>
<dbReference type="GO" id="GO:0042910">
    <property type="term" value="F:xenobiotic transmembrane transporter activity"/>
    <property type="evidence" value="ECO:0007669"/>
    <property type="project" value="InterPro"/>
</dbReference>
<feature type="transmembrane region" description="Helical" evidence="2">
    <location>
        <begin position="126"/>
        <end position="146"/>
    </location>
</feature>
<dbReference type="EMBL" id="JAGGNH010000007">
    <property type="protein sequence ID" value="KAJ0967748.1"/>
    <property type="molecule type" value="Genomic_DNA"/>
</dbReference>
<evidence type="ECO:0000256" key="1">
    <source>
        <dbReference type="ARBA" id="ARBA00010199"/>
    </source>
</evidence>
<keyword evidence="2" id="KW-0472">Membrane</keyword>
<feature type="transmembrane region" description="Helical" evidence="2">
    <location>
        <begin position="83"/>
        <end position="105"/>
    </location>
</feature>
<organism evidence="3 4">
    <name type="scientific">Dioscorea zingiberensis</name>
    <dbReference type="NCBI Taxonomy" id="325984"/>
    <lineage>
        <taxon>Eukaryota</taxon>
        <taxon>Viridiplantae</taxon>
        <taxon>Streptophyta</taxon>
        <taxon>Embryophyta</taxon>
        <taxon>Tracheophyta</taxon>
        <taxon>Spermatophyta</taxon>
        <taxon>Magnoliopsida</taxon>
        <taxon>Liliopsida</taxon>
        <taxon>Dioscoreales</taxon>
        <taxon>Dioscoreaceae</taxon>
        <taxon>Dioscorea</taxon>
    </lineage>
</organism>
<reference evidence="3" key="2">
    <citation type="journal article" date="2022" name="Hortic Res">
        <title>The genome of Dioscorea zingiberensis sheds light on the biosynthesis, origin and evolution of the medicinally important diosgenin saponins.</title>
        <authorList>
            <person name="Li Y."/>
            <person name="Tan C."/>
            <person name="Li Z."/>
            <person name="Guo J."/>
            <person name="Li S."/>
            <person name="Chen X."/>
            <person name="Wang C."/>
            <person name="Dai X."/>
            <person name="Yang H."/>
            <person name="Song W."/>
            <person name="Hou L."/>
            <person name="Xu J."/>
            <person name="Tong Z."/>
            <person name="Xu A."/>
            <person name="Yuan X."/>
            <person name="Wang W."/>
            <person name="Yang Q."/>
            <person name="Chen L."/>
            <person name="Sun Z."/>
            <person name="Wang K."/>
            <person name="Pan B."/>
            <person name="Chen J."/>
            <person name="Bao Y."/>
            <person name="Liu F."/>
            <person name="Qi X."/>
            <person name="Gang D.R."/>
            <person name="Wen J."/>
            <person name="Li J."/>
        </authorList>
    </citation>
    <scope>NUCLEOTIDE SEQUENCE</scope>
    <source>
        <strain evidence="3">Dzin_1.0</strain>
    </source>
</reference>
<evidence type="ECO:0008006" key="5">
    <source>
        <dbReference type="Google" id="ProtNLM"/>
    </source>
</evidence>
<proteinExistence type="inferred from homology"/>